<keyword evidence="2" id="KW-0812">Transmembrane</keyword>
<protein>
    <recommendedName>
        <fullName evidence="3">HNH nuclease domain-containing protein</fullName>
    </recommendedName>
</protein>
<dbReference type="GeneID" id="43592951"/>
<organism evidence="4 5">
    <name type="scientific">Venustampulla echinocandica</name>
    <dbReference type="NCBI Taxonomy" id="2656787"/>
    <lineage>
        <taxon>Eukaryota</taxon>
        <taxon>Fungi</taxon>
        <taxon>Dikarya</taxon>
        <taxon>Ascomycota</taxon>
        <taxon>Pezizomycotina</taxon>
        <taxon>Leotiomycetes</taxon>
        <taxon>Helotiales</taxon>
        <taxon>Pleuroascaceae</taxon>
        <taxon>Venustampulla</taxon>
    </lineage>
</organism>
<accession>A0A370TX75</accession>
<comment type="caution">
    <text evidence="4">The sequence shown here is derived from an EMBL/GenBank/DDBJ whole genome shotgun (WGS) entry which is preliminary data.</text>
</comment>
<dbReference type="Proteomes" id="UP000254866">
    <property type="component" value="Unassembled WGS sequence"/>
</dbReference>
<evidence type="ECO:0000313" key="4">
    <source>
        <dbReference type="EMBL" id="RDL40123.1"/>
    </source>
</evidence>
<name>A0A370TX75_9HELO</name>
<evidence type="ECO:0000313" key="5">
    <source>
        <dbReference type="Proteomes" id="UP000254866"/>
    </source>
</evidence>
<reference evidence="4 5" key="1">
    <citation type="journal article" date="2018" name="IMA Fungus">
        <title>IMA Genome-F 9: Draft genome sequence of Annulohypoxylon stygium, Aspergillus mulundensis, Berkeleyomyces basicola (syn. Thielaviopsis basicola), Ceratocystis smalleyi, two Cercospora beticola strains, Coleophoma cylindrospora, Fusarium fracticaudum, Phialophora cf. hyalina, and Morchella septimelata.</title>
        <authorList>
            <person name="Wingfield B.D."/>
            <person name="Bills G.F."/>
            <person name="Dong Y."/>
            <person name="Huang W."/>
            <person name="Nel W.J."/>
            <person name="Swalarsk-Parry B.S."/>
            <person name="Vaghefi N."/>
            <person name="Wilken P.M."/>
            <person name="An Z."/>
            <person name="de Beer Z.W."/>
            <person name="De Vos L."/>
            <person name="Chen L."/>
            <person name="Duong T.A."/>
            <person name="Gao Y."/>
            <person name="Hammerbacher A."/>
            <person name="Kikkert J.R."/>
            <person name="Li Y."/>
            <person name="Li H."/>
            <person name="Li K."/>
            <person name="Li Q."/>
            <person name="Liu X."/>
            <person name="Ma X."/>
            <person name="Naidoo K."/>
            <person name="Pethybridge S.J."/>
            <person name="Sun J."/>
            <person name="Steenkamp E.T."/>
            <person name="van der Nest M.A."/>
            <person name="van Wyk S."/>
            <person name="Wingfield M.J."/>
            <person name="Xiong C."/>
            <person name="Yue Q."/>
            <person name="Zhang X."/>
        </authorList>
    </citation>
    <scope>NUCLEOTIDE SEQUENCE [LARGE SCALE GENOMIC DNA]</scope>
    <source>
        <strain evidence="4 5">BP 5553</strain>
    </source>
</reference>
<sequence>MSNTPGKNWKVTSVGRRDTSGQSNMVQGMKEEYCPDAAEGTLWDPVTGHWELAHHLHAASLYPWRQVESMDSIFGPGANADVFSPNNGLFLDEWVEKALDQGLIAFVPNVDLEANDKDLPPADIAERNQRLRDWETAPKKEYRVAVLDFDNKLVHISRWRDGSDFKTLADLDGRPLKFHTNFRPRARYVWWTFMNAILQTAWRQKQNEKNVLRQEVANAIRYWGTCGRHVKKNMLRGFVDELGQDIDSILENYIEEDDTGDTGDADPGAVAVMACETVFRTQEAAKKDEDESEDEHEDGNNGRRRGWKCLVLLFILTCCSSNYLFSLSVSRRKLLVFSCIVAQPTIFFSYIAAQAAIPLLYAGASCYVD</sequence>
<dbReference type="RefSeq" id="XP_031872779.1">
    <property type="nucleotide sequence ID" value="XM_032008725.1"/>
</dbReference>
<dbReference type="STRING" id="2656787.A0A370TX75"/>
<feature type="domain" description="HNH nuclease" evidence="3">
    <location>
        <begin position="53"/>
        <end position="107"/>
    </location>
</feature>
<dbReference type="EMBL" id="NPIC01000001">
    <property type="protein sequence ID" value="RDL40123.1"/>
    <property type="molecule type" value="Genomic_DNA"/>
</dbReference>
<keyword evidence="5" id="KW-1185">Reference proteome</keyword>
<keyword evidence="2" id="KW-1133">Transmembrane helix</keyword>
<evidence type="ECO:0000256" key="2">
    <source>
        <dbReference type="SAM" id="Phobius"/>
    </source>
</evidence>
<dbReference type="Pfam" id="PF13391">
    <property type="entry name" value="HNH_2"/>
    <property type="match status" value="1"/>
</dbReference>
<evidence type="ECO:0000256" key="1">
    <source>
        <dbReference type="SAM" id="MobiDB-lite"/>
    </source>
</evidence>
<feature type="transmembrane region" description="Helical" evidence="2">
    <location>
        <begin position="309"/>
        <end position="328"/>
    </location>
</feature>
<dbReference type="AlphaFoldDB" id="A0A370TX75"/>
<dbReference type="OrthoDB" id="5386595at2759"/>
<dbReference type="InterPro" id="IPR003615">
    <property type="entry name" value="HNH_nuc"/>
</dbReference>
<keyword evidence="2" id="KW-0472">Membrane</keyword>
<evidence type="ECO:0000259" key="3">
    <source>
        <dbReference type="Pfam" id="PF13391"/>
    </source>
</evidence>
<proteinExistence type="predicted"/>
<feature type="region of interest" description="Disordered" evidence="1">
    <location>
        <begin position="1"/>
        <end position="24"/>
    </location>
</feature>
<gene>
    <name evidence="4" type="ORF">BP5553_00102</name>
</gene>
<feature type="region of interest" description="Disordered" evidence="1">
    <location>
        <begin position="283"/>
        <end position="302"/>
    </location>
</feature>